<reference evidence="1" key="1">
    <citation type="journal article" date="2014" name="Front. Microbiol.">
        <title>High frequency of phylogenetically diverse reductive dehalogenase-homologous genes in deep subseafloor sedimentary metagenomes.</title>
        <authorList>
            <person name="Kawai M."/>
            <person name="Futagami T."/>
            <person name="Toyoda A."/>
            <person name="Takaki Y."/>
            <person name="Nishi S."/>
            <person name="Hori S."/>
            <person name="Arai W."/>
            <person name="Tsubouchi T."/>
            <person name="Morono Y."/>
            <person name="Uchiyama I."/>
            <person name="Ito T."/>
            <person name="Fujiyama A."/>
            <person name="Inagaki F."/>
            <person name="Takami H."/>
        </authorList>
    </citation>
    <scope>NUCLEOTIDE SEQUENCE</scope>
    <source>
        <strain evidence="1">Expedition CK06-06</strain>
    </source>
</reference>
<dbReference type="EMBL" id="BARV01027370">
    <property type="protein sequence ID" value="GAI36520.1"/>
    <property type="molecule type" value="Genomic_DNA"/>
</dbReference>
<dbReference type="AlphaFoldDB" id="X1PBZ0"/>
<organism evidence="1">
    <name type="scientific">marine sediment metagenome</name>
    <dbReference type="NCBI Taxonomy" id="412755"/>
    <lineage>
        <taxon>unclassified sequences</taxon>
        <taxon>metagenomes</taxon>
        <taxon>ecological metagenomes</taxon>
    </lineage>
</organism>
<name>X1PBZ0_9ZZZZ</name>
<accession>X1PBZ0</accession>
<evidence type="ECO:0000313" key="1">
    <source>
        <dbReference type="EMBL" id="GAI36520.1"/>
    </source>
</evidence>
<gene>
    <name evidence="1" type="ORF">S06H3_44054</name>
</gene>
<sequence>PIARGRLNEILQPLYQTLILVDPDRKAQFIEIAKRLKSEKLDEENDSLEAEIIQILIPEKNKGYVLTKGITNKVNLSNIFNYPDQ</sequence>
<proteinExistence type="predicted"/>
<comment type="caution">
    <text evidence="1">The sequence shown here is derived from an EMBL/GenBank/DDBJ whole genome shotgun (WGS) entry which is preliminary data.</text>
</comment>
<protein>
    <submittedName>
        <fullName evidence="1">Uncharacterized protein</fullName>
    </submittedName>
</protein>
<feature type="non-terminal residue" evidence="1">
    <location>
        <position position="1"/>
    </location>
</feature>